<sequence length="598" mass="67114">MQTPSPTPQPHWLRHYASPNYTWTATSIDATNPDSRTRFSRPLGLVESIFDSDGRFWEGRADINCLLTLEIRSSLSPVELRKHILLAWTCLRCQHLLLQARAVVSAEERSEGKSKSHDVRFIVDLPATTTDARVEAEKHIVFLADHYDTITWQDFWLHCQNAARVLDPNLALAKLFLLTPEIKKGSETFTLHFLAIGAHQIWDGLATSIWMRNFTQFLNESHVQLTQRLTASLEPKGVRARLPPPQEALYPPFLPTATSRAKQRWFWLLTRLLRHVRKPLAAGFPNPLYRSQRQPPIPLSPVYDRVLNYTTTPALNTTVINITLPTHQTRTLHRLCREAGTSVGAGCFALVAMSMMALYESLNPNIPLAERRPFITGFPLNPRAFFDHKVEPDSCMLAFSDGISLPFLSASLPVEGRLRLLAKVAQRQLGVYQKRRTARQEQDLSSMTSRGAGRVLAVQYLNSIERADAMVPGRLRKYPNPQGQYPASQNLTGQTCGVSSVGRRDPLLRPGVYDVRRPACEEGKEMVADFRSMRQCVRAREGEFLVGIGGDEEAVGVGVSVDASVVDLGRVEEWRGMLLGLLEGVGGEGREGRERSRL</sequence>
<proteinExistence type="predicted"/>
<dbReference type="EMBL" id="JAUTXT010000014">
    <property type="protein sequence ID" value="KAK3675546.1"/>
    <property type="molecule type" value="Genomic_DNA"/>
</dbReference>
<dbReference type="PANTHER" id="PTHR28037:SF1">
    <property type="entry name" value="ALCOHOL O-ACETYLTRANSFERASE 1-RELATED"/>
    <property type="match status" value="1"/>
</dbReference>
<dbReference type="InterPro" id="IPR052058">
    <property type="entry name" value="Alcohol_O-acetyltransferase"/>
</dbReference>
<name>A0AAE1C2C1_9PEZI</name>
<evidence type="ECO:0000313" key="1">
    <source>
        <dbReference type="EMBL" id="KAK3675546.1"/>
    </source>
</evidence>
<dbReference type="PANTHER" id="PTHR28037">
    <property type="entry name" value="ALCOHOL O-ACETYLTRANSFERASE 1-RELATED"/>
    <property type="match status" value="1"/>
</dbReference>
<keyword evidence="2" id="KW-1185">Reference proteome</keyword>
<evidence type="ECO:0000313" key="2">
    <source>
        <dbReference type="Proteomes" id="UP001274830"/>
    </source>
</evidence>
<reference evidence="1" key="1">
    <citation type="submission" date="2023-07" db="EMBL/GenBank/DDBJ databases">
        <title>Black Yeasts Isolated from many extreme environments.</title>
        <authorList>
            <person name="Coleine C."/>
            <person name="Stajich J.E."/>
            <person name="Selbmann L."/>
        </authorList>
    </citation>
    <scope>NUCLEOTIDE SEQUENCE</scope>
    <source>
        <strain evidence="1">CCFEE 5485</strain>
    </source>
</reference>
<dbReference type="Gene3D" id="3.30.559.10">
    <property type="entry name" value="Chloramphenicol acetyltransferase-like domain"/>
    <property type="match status" value="1"/>
</dbReference>
<comment type="caution">
    <text evidence="1">The sequence shown here is derived from an EMBL/GenBank/DDBJ whole genome shotgun (WGS) entry which is preliminary data.</text>
</comment>
<dbReference type="InterPro" id="IPR023213">
    <property type="entry name" value="CAT-like_dom_sf"/>
</dbReference>
<organism evidence="1 2">
    <name type="scientific">Recurvomyces mirabilis</name>
    <dbReference type="NCBI Taxonomy" id="574656"/>
    <lineage>
        <taxon>Eukaryota</taxon>
        <taxon>Fungi</taxon>
        <taxon>Dikarya</taxon>
        <taxon>Ascomycota</taxon>
        <taxon>Pezizomycotina</taxon>
        <taxon>Dothideomycetes</taxon>
        <taxon>Dothideomycetidae</taxon>
        <taxon>Mycosphaerellales</taxon>
        <taxon>Teratosphaeriaceae</taxon>
        <taxon>Recurvomyces</taxon>
    </lineage>
</organism>
<gene>
    <name evidence="1" type="ORF">LTR78_004630</name>
</gene>
<dbReference type="AlphaFoldDB" id="A0AAE1C2C1"/>
<accession>A0AAE1C2C1</accession>
<dbReference type="Proteomes" id="UP001274830">
    <property type="component" value="Unassembled WGS sequence"/>
</dbReference>
<protein>
    <submittedName>
        <fullName evidence="1">Uncharacterized protein</fullName>
    </submittedName>
</protein>